<feature type="non-terminal residue" evidence="1">
    <location>
        <position position="70"/>
    </location>
</feature>
<gene>
    <name evidence="1" type="ORF">CEXT_42661</name>
</gene>
<dbReference type="AlphaFoldDB" id="A0AAV4R1Y9"/>
<dbReference type="EMBL" id="BPLR01007060">
    <property type="protein sequence ID" value="GIY14321.1"/>
    <property type="molecule type" value="Genomic_DNA"/>
</dbReference>
<evidence type="ECO:0000313" key="1">
    <source>
        <dbReference type="EMBL" id="GIY14321.1"/>
    </source>
</evidence>
<dbReference type="Proteomes" id="UP001054945">
    <property type="component" value="Unassembled WGS sequence"/>
</dbReference>
<organism evidence="1 2">
    <name type="scientific">Caerostris extrusa</name>
    <name type="common">Bark spider</name>
    <name type="synonym">Caerostris bankana</name>
    <dbReference type="NCBI Taxonomy" id="172846"/>
    <lineage>
        <taxon>Eukaryota</taxon>
        <taxon>Metazoa</taxon>
        <taxon>Ecdysozoa</taxon>
        <taxon>Arthropoda</taxon>
        <taxon>Chelicerata</taxon>
        <taxon>Arachnida</taxon>
        <taxon>Araneae</taxon>
        <taxon>Araneomorphae</taxon>
        <taxon>Entelegynae</taxon>
        <taxon>Araneoidea</taxon>
        <taxon>Araneidae</taxon>
        <taxon>Caerostris</taxon>
    </lineage>
</organism>
<reference evidence="1 2" key="1">
    <citation type="submission" date="2021-06" db="EMBL/GenBank/DDBJ databases">
        <title>Caerostris extrusa draft genome.</title>
        <authorList>
            <person name="Kono N."/>
            <person name="Arakawa K."/>
        </authorList>
    </citation>
    <scope>NUCLEOTIDE SEQUENCE [LARGE SCALE GENOMIC DNA]</scope>
</reference>
<name>A0AAV4R1Y9_CAEEX</name>
<sequence length="70" mass="7778">MISCTSIQSPGDISWANTLFQKRGLDEIPIQPSFASKSPDLTRKSLHFWPCLGQQSGSEIFGHIGVNIFR</sequence>
<comment type="caution">
    <text evidence="1">The sequence shown here is derived from an EMBL/GenBank/DDBJ whole genome shotgun (WGS) entry which is preliminary data.</text>
</comment>
<proteinExistence type="predicted"/>
<protein>
    <submittedName>
        <fullName evidence="1">Uncharacterized protein</fullName>
    </submittedName>
</protein>
<evidence type="ECO:0000313" key="2">
    <source>
        <dbReference type="Proteomes" id="UP001054945"/>
    </source>
</evidence>
<accession>A0AAV4R1Y9</accession>
<keyword evidence="2" id="KW-1185">Reference proteome</keyword>